<evidence type="ECO:0000256" key="1">
    <source>
        <dbReference type="SAM" id="Coils"/>
    </source>
</evidence>
<reference evidence="3 4" key="1">
    <citation type="journal article" date="2015" name="Genome Biol.">
        <title>Comparative genomics of Steinernema reveals deeply conserved gene regulatory networks.</title>
        <authorList>
            <person name="Dillman A.R."/>
            <person name="Macchietto M."/>
            <person name="Porter C.F."/>
            <person name="Rogers A."/>
            <person name="Williams B."/>
            <person name="Antoshechkin I."/>
            <person name="Lee M.M."/>
            <person name="Goodwin Z."/>
            <person name="Lu X."/>
            <person name="Lewis E.E."/>
            <person name="Goodrich-Blair H."/>
            <person name="Stock S.P."/>
            <person name="Adams B.J."/>
            <person name="Sternberg P.W."/>
            <person name="Mortazavi A."/>
        </authorList>
    </citation>
    <scope>NUCLEOTIDE SEQUENCE [LARGE SCALE GENOMIC DNA]</scope>
    <source>
        <strain evidence="3 4">ALL</strain>
    </source>
</reference>
<dbReference type="Proteomes" id="UP000298663">
    <property type="component" value="Unassembled WGS sequence"/>
</dbReference>
<sequence>MSASSDDGDSCQRCANLAANAKLALEQARQVTVTNYRLIDLKQENALLMLSNEQSTAVLNDLQTGVQKLKEEREQQKLQLRETQEAFNKLRNELAAISEVKTAEKPSIEDDIGLLKTAKEQLRAALVEARAKRLETTQKYQKTATLLKDEMERREKLENFVKKTKQEIKDTNQQIYGIPTLVRAVKDLVEHLEGSEASATVQRRVKKVTSQLKAIQAQEHPGSTSDEDEALLVRPKRREAIRPEGITEERPIEELMDALTTLTSAGGLEPAR</sequence>
<feature type="compositionally biased region" description="Basic and acidic residues" evidence="2">
    <location>
        <begin position="238"/>
        <end position="253"/>
    </location>
</feature>
<reference evidence="3 4" key="2">
    <citation type="journal article" date="2019" name="G3 (Bethesda)">
        <title>Hybrid Assembly of the Genome of the Entomopathogenic Nematode Steinernema carpocapsae Identifies the X-Chromosome.</title>
        <authorList>
            <person name="Serra L."/>
            <person name="Macchietto M."/>
            <person name="Macias-Munoz A."/>
            <person name="McGill C.J."/>
            <person name="Rodriguez I.M."/>
            <person name="Rodriguez B."/>
            <person name="Murad R."/>
            <person name="Mortazavi A."/>
        </authorList>
    </citation>
    <scope>NUCLEOTIDE SEQUENCE [LARGE SCALE GENOMIC DNA]</scope>
    <source>
        <strain evidence="3 4">ALL</strain>
    </source>
</reference>
<organism evidence="3 4">
    <name type="scientific">Steinernema carpocapsae</name>
    <name type="common">Entomopathogenic nematode</name>
    <dbReference type="NCBI Taxonomy" id="34508"/>
    <lineage>
        <taxon>Eukaryota</taxon>
        <taxon>Metazoa</taxon>
        <taxon>Ecdysozoa</taxon>
        <taxon>Nematoda</taxon>
        <taxon>Chromadorea</taxon>
        <taxon>Rhabditida</taxon>
        <taxon>Tylenchina</taxon>
        <taxon>Panagrolaimomorpha</taxon>
        <taxon>Strongyloidoidea</taxon>
        <taxon>Steinernematidae</taxon>
        <taxon>Steinernema</taxon>
    </lineage>
</organism>
<evidence type="ECO:0000256" key="2">
    <source>
        <dbReference type="SAM" id="MobiDB-lite"/>
    </source>
</evidence>
<keyword evidence="4" id="KW-1185">Reference proteome</keyword>
<proteinExistence type="predicted"/>
<feature type="coiled-coil region" evidence="1">
    <location>
        <begin position="52"/>
        <end position="174"/>
    </location>
</feature>
<accession>A0A4U5M8Q1</accession>
<dbReference type="EMBL" id="AZBU02000009">
    <property type="protein sequence ID" value="TKR65013.1"/>
    <property type="molecule type" value="Genomic_DNA"/>
</dbReference>
<protein>
    <submittedName>
        <fullName evidence="3">Uncharacterized protein</fullName>
    </submittedName>
</protein>
<evidence type="ECO:0000313" key="3">
    <source>
        <dbReference type="EMBL" id="TKR65013.1"/>
    </source>
</evidence>
<evidence type="ECO:0000313" key="4">
    <source>
        <dbReference type="Proteomes" id="UP000298663"/>
    </source>
</evidence>
<feature type="region of interest" description="Disordered" evidence="2">
    <location>
        <begin position="215"/>
        <end position="253"/>
    </location>
</feature>
<dbReference type="AlphaFoldDB" id="A0A4U5M8Q1"/>
<name>A0A4U5M8Q1_STECR</name>
<gene>
    <name evidence="3" type="ORF">L596_025477</name>
</gene>
<keyword evidence="1" id="KW-0175">Coiled coil</keyword>
<comment type="caution">
    <text evidence="3">The sequence shown here is derived from an EMBL/GenBank/DDBJ whole genome shotgun (WGS) entry which is preliminary data.</text>
</comment>